<dbReference type="EMBL" id="CAJNRD030001124">
    <property type="protein sequence ID" value="CAG5109301.1"/>
    <property type="molecule type" value="Genomic_DNA"/>
</dbReference>
<dbReference type="Pfam" id="PF13920">
    <property type="entry name" value="zf-C3HC4_3"/>
    <property type="match status" value="1"/>
</dbReference>
<evidence type="ECO:0008006" key="3">
    <source>
        <dbReference type="Google" id="ProtNLM"/>
    </source>
</evidence>
<accession>A0A8J2HUI1</accession>
<dbReference type="SUPFAM" id="SSF57850">
    <property type="entry name" value="RING/U-box"/>
    <property type="match status" value="1"/>
</dbReference>
<proteinExistence type="predicted"/>
<reference evidence="1" key="1">
    <citation type="submission" date="2021-04" db="EMBL/GenBank/DDBJ databases">
        <authorList>
            <person name="Chebbi M.A.C M."/>
        </authorList>
    </citation>
    <scope>NUCLEOTIDE SEQUENCE</scope>
</reference>
<comment type="caution">
    <text evidence="1">The sequence shown here is derived from an EMBL/GenBank/DDBJ whole genome shotgun (WGS) entry which is preliminary data.</text>
</comment>
<sequence>MRNDDDEVQRSESVVNEMQRVIDGLQAADVNAEVIDGNDIYNARCRRCNVALVTTINLPCKHIESCNNCITRQNNICFICNTSIASTERVFLPNDTEGKRNFFIPCNYFIPQI</sequence>
<evidence type="ECO:0000313" key="2">
    <source>
        <dbReference type="Proteomes" id="UP000786811"/>
    </source>
</evidence>
<evidence type="ECO:0000313" key="1">
    <source>
        <dbReference type="EMBL" id="CAG5109301.1"/>
    </source>
</evidence>
<keyword evidence="2" id="KW-1185">Reference proteome</keyword>
<name>A0A8J2HUI1_COTCN</name>
<organism evidence="1 2">
    <name type="scientific">Cotesia congregata</name>
    <name type="common">Parasitoid wasp</name>
    <name type="synonym">Apanteles congregatus</name>
    <dbReference type="NCBI Taxonomy" id="51543"/>
    <lineage>
        <taxon>Eukaryota</taxon>
        <taxon>Metazoa</taxon>
        <taxon>Ecdysozoa</taxon>
        <taxon>Arthropoda</taxon>
        <taxon>Hexapoda</taxon>
        <taxon>Insecta</taxon>
        <taxon>Pterygota</taxon>
        <taxon>Neoptera</taxon>
        <taxon>Endopterygota</taxon>
        <taxon>Hymenoptera</taxon>
        <taxon>Apocrita</taxon>
        <taxon>Ichneumonoidea</taxon>
        <taxon>Braconidae</taxon>
        <taxon>Microgastrinae</taxon>
        <taxon>Cotesia</taxon>
    </lineage>
</organism>
<gene>
    <name evidence="1" type="ORF">HICCMSTLAB_LOCUS13937</name>
</gene>
<dbReference type="Gene3D" id="3.30.40.10">
    <property type="entry name" value="Zinc/RING finger domain, C3HC4 (zinc finger)"/>
    <property type="match status" value="1"/>
</dbReference>
<protein>
    <recommendedName>
        <fullName evidence="3">RING-type domain-containing protein</fullName>
    </recommendedName>
</protein>
<dbReference type="OrthoDB" id="10394679at2759"/>
<dbReference type="Proteomes" id="UP000786811">
    <property type="component" value="Unassembled WGS sequence"/>
</dbReference>
<dbReference type="InterPro" id="IPR013083">
    <property type="entry name" value="Znf_RING/FYVE/PHD"/>
</dbReference>
<dbReference type="AlphaFoldDB" id="A0A8J2HUI1"/>